<dbReference type="InterPro" id="IPR050900">
    <property type="entry name" value="Transposase_IS3/IS150/IS904"/>
</dbReference>
<gene>
    <name evidence="3" type="ORF">FB562_1986</name>
</gene>
<proteinExistence type="predicted"/>
<evidence type="ECO:0000259" key="2">
    <source>
        <dbReference type="PROSITE" id="PS50994"/>
    </source>
</evidence>
<name>A0A542YLC7_9MICO</name>
<dbReference type="InterPro" id="IPR001584">
    <property type="entry name" value="Integrase_cat-core"/>
</dbReference>
<dbReference type="AlphaFoldDB" id="A0A542YLC7"/>
<reference evidence="3 4" key="1">
    <citation type="submission" date="2019-06" db="EMBL/GenBank/DDBJ databases">
        <title>Sequencing the genomes of 1000 actinobacteria strains.</title>
        <authorList>
            <person name="Klenk H.-P."/>
        </authorList>
    </citation>
    <scope>NUCLEOTIDE SEQUENCE [LARGE SCALE GENOMIC DNA]</scope>
    <source>
        <strain evidence="3 4">DSM 26477</strain>
    </source>
</reference>
<sequence>MAGSGGGRATTRLKVAIVASLEHLYPARDLLAFLELPASTYYYHRSRRPRSDPYVSVRPLIKETFERAYQSYGYRRVRIALKNQHGVHLNGKTVLKLMRQEHCICRVRRKKYRSYRGQIGKAAPNILQRDFGAEVPNEKWVTDVTEFVVAGEKLYLSPLIDLFNGEVLTYTLRSTPNLQLVIDMLKPALAALNSSSKPIIHSDQGWQYQHRTYQRMVRGSGATQSMSRKGNCLDNAVAENFFGHLKEEFIRRRHFASVEDFRVDLDLYIHWFNNERIREKLDGLSPVEYRNSVSGRSFALT</sequence>
<dbReference type="GO" id="GO:0003676">
    <property type="term" value="F:nucleic acid binding"/>
    <property type="evidence" value="ECO:0007669"/>
    <property type="project" value="InterPro"/>
</dbReference>
<dbReference type="Pfam" id="PF13333">
    <property type="entry name" value="rve_2"/>
    <property type="match status" value="1"/>
</dbReference>
<protein>
    <submittedName>
        <fullName evidence="3">Transposase InsO family protein</fullName>
    </submittedName>
</protein>
<evidence type="ECO:0000256" key="1">
    <source>
        <dbReference type="ARBA" id="ARBA00002286"/>
    </source>
</evidence>
<dbReference type="InterPro" id="IPR025948">
    <property type="entry name" value="HTH-like_dom"/>
</dbReference>
<organism evidence="3 4">
    <name type="scientific">Homoserinimonas aerilata</name>
    <dbReference type="NCBI Taxonomy" id="1162970"/>
    <lineage>
        <taxon>Bacteria</taxon>
        <taxon>Bacillati</taxon>
        <taxon>Actinomycetota</taxon>
        <taxon>Actinomycetes</taxon>
        <taxon>Micrococcales</taxon>
        <taxon>Microbacteriaceae</taxon>
        <taxon>Homoserinimonas</taxon>
    </lineage>
</organism>
<accession>A0A542YLC7</accession>
<dbReference type="EMBL" id="VFOM01000001">
    <property type="protein sequence ID" value="TQL48879.1"/>
    <property type="molecule type" value="Genomic_DNA"/>
</dbReference>
<dbReference type="OrthoDB" id="4281720at2"/>
<dbReference type="Proteomes" id="UP000317998">
    <property type="component" value="Unassembled WGS sequence"/>
</dbReference>
<dbReference type="RefSeq" id="WP_141880941.1">
    <property type="nucleotide sequence ID" value="NZ_VFOM01000001.1"/>
</dbReference>
<dbReference type="NCBIfam" id="NF033516">
    <property type="entry name" value="transpos_IS3"/>
    <property type="match status" value="1"/>
</dbReference>
<comment type="caution">
    <text evidence="3">The sequence shown here is derived from an EMBL/GenBank/DDBJ whole genome shotgun (WGS) entry which is preliminary data.</text>
</comment>
<feature type="domain" description="Integrase catalytic" evidence="2">
    <location>
        <begin position="132"/>
        <end position="294"/>
    </location>
</feature>
<dbReference type="SUPFAM" id="SSF53098">
    <property type="entry name" value="Ribonuclease H-like"/>
    <property type="match status" value="1"/>
</dbReference>
<dbReference type="InterPro" id="IPR036397">
    <property type="entry name" value="RNaseH_sf"/>
</dbReference>
<keyword evidence="4" id="KW-1185">Reference proteome</keyword>
<dbReference type="PROSITE" id="PS50994">
    <property type="entry name" value="INTEGRASE"/>
    <property type="match status" value="1"/>
</dbReference>
<dbReference type="Pfam" id="PF00665">
    <property type="entry name" value="rve"/>
    <property type="match status" value="1"/>
</dbReference>
<dbReference type="GO" id="GO:0015074">
    <property type="term" value="P:DNA integration"/>
    <property type="evidence" value="ECO:0007669"/>
    <property type="project" value="InterPro"/>
</dbReference>
<dbReference type="InterPro" id="IPR048020">
    <property type="entry name" value="Transpos_IS3"/>
</dbReference>
<dbReference type="Pfam" id="PF13276">
    <property type="entry name" value="HTH_21"/>
    <property type="match status" value="1"/>
</dbReference>
<dbReference type="PANTHER" id="PTHR46889">
    <property type="entry name" value="TRANSPOSASE INSF FOR INSERTION SEQUENCE IS3B-RELATED"/>
    <property type="match status" value="1"/>
</dbReference>
<comment type="function">
    <text evidence="1">Involved in the transposition of the insertion sequence.</text>
</comment>
<evidence type="ECO:0000313" key="4">
    <source>
        <dbReference type="Proteomes" id="UP000317998"/>
    </source>
</evidence>
<dbReference type="PANTHER" id="PTHR46889:SF5">
    <property type="entry name" value="INTEGRASE PROTEIN"/>
    <property type="match status" value="1"/>
</dbReference>
<evidence type="ECO:0000313" key="3">
    <source>
        <dbReference type="EMBL" id="TQL48879.1"/>
    </source>
</evidence>
<dbReference type="Gene3D" id="3.30.420.10">
    <property type="entry name" value="Ribonuclease H-like superfamily/Ribonuclease H"/>
    <property type="match status" value="1"/>
</dbReference>
<dbReference type="InterPro" id="IPR012337">
    <property type="entry name" value="RNaseH-like_sf"/>
</dbReference>